<name>A0A7C3GDR2_9PROT</name>
<comment type="caution">
    <text evidence="4">The sequence shown here is derived from an EMBL/GenBank/DDBJ whole genome shotgun (WGS) entry which is preliminary data.</text>
</comment>
<evidence type="ECO:0000313" key="4">
    <source>
        <dbReference type="EMBL" id="HFB55275.1"/>
    </source>
</evidence>
<proteinExistence type="inferred from homology"/>
<dbReference type="EC" id="3.2.2.n1" evidence="3"/>
<comment type="similarity">
    <text evidence="2 3">Belongs to the LOG family.</text>
</comment>
<keyword evidence="3" id="KW-0378">Hydrolase</keyword>
<keyword evidence="3" id="KW-0203">Cytokinin biosynthesis</keyword>
<dbReference type="GO" id="GO:0008714">
    <property type="term" value="F:AMP nucleosidase activity"/>
    <property type="evidence" value="ECO:0007669"/>
    <property type="project" value="UniProtKB-EC"/>
</dbReference>
<evidence type="ECO:0000256" key="3">
    <source>
        <dbReference type="RuleBase" id="RU363015"/>
    </source>
</evidence>
<dbReference type="GO" id="GO:0005829">
    <property type="term" value="C:cytosol"/>
    <property type="evidence" value="ECO:0007669"/>
    <property type="project" value="TreeGrafter"/>
</dbReference>
<dbReference type="NCBIfam" id="TIGR00730">
    <property type="entry name" value="Rossman fold protein, TIGR00730 family"/>
    <property type="match status" value="1"/>
</dbReference>
<dbReference type="Gene3D" id="3.40.50.450">
    <property type="match status" value="1"/>
</dbReference>
<dbReference type="PANTHER" id="PTHR31223:SF70">
    <property type="entry name" value="LOG FAMILY PROTEIN YJL055W"/>
    <property type="match status" value="1"/>
</dbReference>
<gene>
    <name evidence="4" type="ORF">ENJ46_05065</name>
</gene>
<dbReference type="Proteomes" id="UP000886042">
    <property type="component" value="Unassembled WGS sequence"/>
</dbReference>
<comment type="catalytic activity">
    <reaction evidence="1">
        <text>AMP + H2O = D-ribose 5-phosphate + adenine</text>
        <dbReference type="Rhea" id="RHEA:20129"/>
        <dbReference type="ChEBI" id="CHEBI:15377"/>
        <dbReference type="ChEBI" id="CHEBI:16708"/>
        <dbReference type="ChEBI" id="CHEBI:78346"/>
        <dbReference type="ChEBI" id="CHEBI:456215"/>
        <dbReference type="EC" id="3.2.2.4"/>
    </reaction>
</comment>
<dbReference type="InterPro" id="IPR031100">
    <property type="entry name" value="LOG_fam"/>
</dbReference>
<dbReference type="AlphaFoldDB" id="A0A7C3GDR2"/>
<protein>
    <recommendedName>
        <fullName evidence="3">Cytokinin riboside 5'-monophosphate phosphoribohydrolase</fullName>
        <ecNumber evidence="3">3.2.2.n1</ecNumber>
    </recommendedName>
</protein>
<dbReference type="Pfam" id="PF03641">
    <property type="entry name" value="Lysine_decarbox"/>
    <property type="match status" value="1"/>
</dbReference>
<dbReference type="SUPFAM" id="SSF102405">
    <property type="entry name" value="MCP/YpsA-like"/>
    <property type="match status" value="1"/>
</dbReference>
<accession>A0A7C3GDR2</accession>
<dbReference type="EMBL" id="DRMN01000331">
    <property type="protein sequence ID" value="HFB55275.1"/>
    <property type="molecule type" value="Genomic_DNA"/>
</dbReference>
<organism evidence="4">
    <name type="scientific">Hellea balneolensis</name>
    <dbReference type="NCBI Taxonomy" id="287478"/>
    <lineage>
        <taxon>Bacteria</taxon>
        <taxon>Pseudomonadati</taxon>
        <taxon>Pseudomonadota</taxon>
        <taxon>Alphaproteobacteria</taxon>
        <taxon>Maricaulales</taxon>
        <taxon>Robiginitomaculaceae</taxon>
        <taxon>Hellea</taxon>
    </lineage>
</organism>
<evidence type="ECO:0000256" key="2">
    <source>
        <dbReference type="ARBA" id="ARBA00006763"/>
    </source>
</evidence>
<sequence>MKTAKSICVFCGASKAVDEHYYTLAKSVGKALAMRNYRLVYGGGSIGLMGASALAAYEAGGEVLGIIPQFLADIEEVLTVIEHRIVKDMHERKHQMYEESDAYIVLPGGIGTLEEAIEVMSWMRLHLHTKPMVFVDTDGYWAPLMQLLNHTIDAHFSPAWVSGHLFYEQSVEAALTVIEEQWINPAPKGDIKVAIIDKV</sequence>
<dbReference type="InterPro" id="IPR005269">
    <property type="entry name" value="LOG"/>
</dbReference>
<dbReference type="PANTHER" id="PTHR31223">
    <property type="entry name" value="LOG FAMILY PROTEIN YJL055W"/>
    <property type="match status" value="1"/>
</dbReference>
<evidence type="ECO:0000256" key="1">
    <source>
        <dbReference type="ARBA" id="ARBA00000274"/>
    </source>
</evidence>
<reference evidence="4" key="1">
    <citation type="journal article" date="2020" name="mSystems">
        <title>Genome- and Community-Level Interaction Insights into Carbon Utilization and Element Cycling Functions of Hydrothermarchaeota in Hydrothermal Sediment.</title>
        <authorList>
            <person name="Zhou Z."/>
            <person name="Liu Y."/>
            <person name="Xu W."/>
            <person name="Pan J."/>
            <person name="Luo Z.H."/>
            <person name="Li M."/>
        </authorList>
    </citation>
    <scope>NUCLEOTIDE SEQUENCE [LARGE SCALE GENOMIC DNA]</scope>
    <source>
        <strain evidence="4">HyVt-489</strain>
    </source>
</reference>
<dbReference type="GO" id="GO:0009691">
    <property type="term" value="P:cytokinin biosynthetic process"/>
    <property type="evidence" value="ECO:0007669"/>
    <property type="project" value="UniProtKB-UniRule"/>
</dbReference>